<gene>
    <name evidence="9" type="ORF">J2Z31_003117</name>
</gene>
<evidence type="ECO:0000313" key="9">
    <source>
        <dbReference type="EMBL" id="MBP2236603.1"/>
    </source>
</evidence>
<evidence type="ECO:0000256" key="8">
    <source>
        <dbReference type="RuleBase" id="RU363041"/>
    </source>
</evidence>
<dbReference type="SUPFAM" id="SSF49899">
    <property type="entry name" value="Concanavalin A-like lectins/glucanases"/>
    <property type="match status" value="1"/>
</dbReference>
<protein>
    <recommendedName>
        <fullName evidence="8">Probable membrane transporter protein</fullName>
    </recommendedName>
</protein>
<accession>A0ABS4R125</accession>
<dbReference type="PANTHER" id="PTHR30269:SF37">
    <property type="entry name" value="MEMBRANE TRANSPORTER PROTEIN"/>
    <property type="match status" value="1"/>
</dbReference>
<comment type="caution">
    <text evidence="9">The sequence shown here is derived from an EMBL/GenBank/DDBJ whole genome shotgun (WGS) entry which is preliminary data.</text>
</comment>
<dbReference type="Proteomes" id="UP000730739">
    <property type="component" value="Unassembled WGS sequence"/>
</dbReference>
<reference evidence="9 10" key="1">
    <citation type="submission" date="2021-03" db="EMBL/GenBank/DDBJ databases">
        <title>Genomic Encyclopedia of Type Strains, Phase IV (KMG-IV): sequencing the most valuable type-strain genomes for metagenomic binning, comparative biology and taxonomic classification.</title>
        <authorList>
            <person name="Goeker M."/>
        </authorList>
    </citation>
    <scope>NUCLEOTIDE SEQUENCE [LARGE SCALE GENOMIC DNA]</scope>
    <source>
        <strain evidence="9 10">DSM 13372</strain>
    </source>
</reference>
<evidence type="ECO:0000256" key="1">
    <source>
        <dbReference type="ARBA" id="ARBA00004651"/>
    </source>
</evidence>
<comment type="subcellular location">
    <subcellularLocation>
        <location evidence="1 8">Cell membrane</location>
        <topology evidence="1 8">Multi-pass membrane protein</topology>
    </subcellularLocation>
</comment>
<keyword evidence="7 8" id="KW-0472">Membrane</keyword>
<evidence type="ECO:0000256" key="3">
    <source>
        <dbReference type="ARBA" id="ARBA00022448"/>
    </source>
</evidence>
<keyword evidence="4 8" id="KW-1003">Cell membrane</keyword>
<dbReference type="InterPro" id="IPR013320">
    <property type="entry name" value="ConA-like_dom_sf"/>
</dbReference>
<keyword evidence="10" id="KW-1185">Reference proteome</keyword>
<organism evidence="9 10">
    <name type="scientific">Sinorhizobium kostiense</name>
    <dbReference type="NCBI Taxonomy" id="76747"/>
    <lineage>
        <taxon>Bacteria</taxon>
        <taxon>Pseudomonadati</taxon>
        <taxon>Pseudomonadota</taxon>
        <taxon>Alphaproteobacteria</taxon>
        <taxon>Hyphomicrobiales</taxon>
        <taxon>Rhizobiaceae</taxon>
        <taxon>Sinorhizobium/Ensifer group</taxon>
        <taxon>Sinorhizobium</taxon>
    </lineage>
</organism>
<dbReference type="InterPro" id="IPR052017">
    <property type="entry name" value="TSUP"/>
</dbReference>
<dbReference type="InterPro" id="IPR002781">
    <property type="entry name" value="TM_pro_TauE-like"/>
</dbReference>
<comment type="similarity">
    <text evidence="2 8">Belongs to the 4-toluene sulfonate uptake permease (TSUP) (TC 2.A.102) family.</text>
</comment>
<feature type="transmembrane region" description="Helical" evidence="8">
    <location>
        <begin position="118"/>
        <end position="136"/>
    </location>
</feature>
<dbReference type="EMBL" id="JAGILA010000003">
    <property type="protein sequence ID" value="MBP2236603.1"/>
    <property type="molecule type" value="Genomic_DNA"/>
</dbReference>
<keyword evidence="5 8" id="KW-0812">Transmembrane</keyword>
<dbReference type="Pfam" id="PF01925">
    <property type="entry name" value="TauE"/>
    <property type="match status" value="1"/>
</dbReference>
<keyword evidence="6 8" id="KW-1133">Transmembrane helix</keyword>
<dbReference type="Gene3D" id="2.60.120.200">
    <property type="match status" value="1"/>
</dbReference>
<sequence>MAIQAGSTNAACFGEDEIVWYFDDAAIARADTPSFMHDPMYMLVNLAVGGMAGTPSDGLVDGSEMKIDYIKAYSLNTLYLNAGITKERMIGTKTAVSLPTHLVKIGTYTTLGAMAGHLWLLGLAAGAAALVSTWVAKRLLRDMSETKFRTIVVGFMALSGAAMLWQQQETVLAIVGGR</sequence>
<evidence type="ECO:0000256" key="6">
    <source>
        <dbReference type="ARBA" id="ARBA00022989"/>
    </source>
</evidence>
<evidence type="ECO:0000256" key="5">
    <source>
        <dbReference type="ARBA" id="ARBA00022692"/>
    </source>
</evidence>
<evidence type="ECO:0000256" key="2">
    <source>
        <dbReference type="ARBA" id="ARBA00009142"/>
    </source>
</evidence>
<dbReference type="PANTHER" id="PTHR30269">
    <property type="entry name" value="TRANSMEMBRANE PROTEIN YFCA"/>
    <property type="match status" value="1"/>
</dbReference>
<evidence type="ECO:0000313" key="10">
    <source>
        <dbReference type="Proteomes" id="UP000730739"/>
    </source>
</evidence>
<name>A0ABS4R125_9HYPH</name>
<evidence type="ECO:0000256" key="4">
    <source>
        <dbReference type="ARBA" id="ARBA00022475"/>
    </source>
</evidence>
<keyword evidence="3" id="KW-0813">Transport</keyword>
<proteinExistence type="inferred from homology"/>
<evidence type="ECO:0000256" key="7">
    <source>
        <dbReference type="ARBA" id="ARBA00023136"/>
    </source>
</evidence>
<feature type="transmembrane region" description="Helical" evidence="8">
    <location>
        <begin position="148"/>
        <end position="165"/>
    </location>
</feature>